<dbReference type="InterPro" id="IPR001048">
    <property type="entry name" value="Asp/Glu/Uridylate_kinase"/>
</dbReference>
<dbReference type="InterPro" id="IPR047895">
    <property type="entry name" value="AK1_ACT_2"/>
</dbReference>
<evidence type="ECO:0000256" key="24">
    <source>
        <dbReference type="ARBA" id="ARBA00056387"/>
    </source>
</evidence>
<dbReference type="UniPathway" id="UPA00034">
    <property type="reaction ID" value="UER00015"/>
</dbReference>
<dbReference type="FunFam" id="3.30.70.260:FF:000016">
    <property type="entry name" value="Aspartokinase"/>
    <property type="match status" value="1"/>
</dbReference>
<dbReference type="FunFam" id="3.30.70.260:FF:000020">
    <property type="entry name" value="Aspartokinase 1"/>
    <property type="match status" value="1"/>
</dbReference>
<comment type="subcellular location">
    <subcellularLocation>
        <location evidence="1">Nucleus</location>
    </subcellularLocation>
    <subcellularLocation>
        <location evidence="2">Plastid</location>
        <location evidence="2">Chloroplast</location>
    </subcellularLocation>
</comment>
<evidence type="ECO:0000256" key="23">
    <source>
        <dbReference type="ARBA" id="ARBA00047872"/>
    </source>
</evidence>
<evidence type="ECO:0000256" key="12">
    <source>
        <dbReference type="ARBA" id="ARBA00022679"/>
    </source>
</evidence>
<dbReference type="InterPro" id="IPR042199">
    <property type="entry name" value="AsparK_Bifunc_asparK/hSer_DH"/>
</dbReference>
<evidence type="ECO:0000259" key="27">
    <source>
        <dbReference type="PROSITE" id="PS50888"/>
    </source>
</evidence>
<dbReference type="PROSITE" id="PS51671">
    <property type="entry name" value="ACT"/>
    <property type="match status" value="2"/>
</dbReference>
<dbReference type="PROSITE" id="PS00324">
    <property type="entry name" value="ASPARTOKINASE"/>
    <property type="match status" value="1"/>
</dbReference>
<dbReference type="GO" id="GO:0009088">
    <property type="term" value="P:threonine biosynthetic process"/>
    <property type="evidence" value="ECO:0007669"/>
    <property type="project" value="UniProtKB-UniPathway"/>
</dbReference>
<dbReference type="InterPro" id="IPR001341">
    <property type="entry name" value="Asp_kinase"/>
</dbReference>
<comment type="pathway">
    <text evidence="3 25">Amino-acid biosynthesis; L-lysine biosynthesis via DAP pathway; (S)-tetrahydrodipicolinate from L-aspartate: step 1/4.</text>
</comment>
<dbReference type="GO" id="GO:0005634">
    <property type="term" value="C:nucleus"/>
    <property type="evidence" value="ECO:0007669"/>
    <property type="project" value="UniProtKB-SubCell"/>
</dbReference>
<reference evidence="29 30" key="1">
    <citation type="journal article" date="2020" name="bioRxiv">
        <title>Sequence and annotation of 42 cannabis genomes reveals extensive copy number variation in cannabinoid synthesis and pathogen resistance genes.</title>
        <authorList>
            <person name="Mckernan K.J."/>
            <person name="Helbert Y."/>
            <person name="Kane L.T."/>
            <person name="Ebling H."/>
            <person name="Zhang L."/>
            <person name="Liu B."/>
            <person name="Eaton Z."/>
            <person name="Mclaughlin S."/>
            <person name="Kingan S."/>
            <person name="Baybayan P."/>
            <person name="Concepcion G."/>
            <person name="Jordan M."/>
            <person name="Riva A."/>
            <person name="Barbazuk W."/>
            <person name="Harkins T."/>
        </authorList>
    </citation>
    <scope>NUCLEOTIDE SEQUENCE [LARGE SCALE GENOMIC DNA]</scope>
    <source>
        <strain evidence="30">cv. Jamaican Lion 4</strain>
        <tissue evidence="29">Leaf</tissue>
    </source>
</reference>
<keyword evidence="21" id="KW-0804">Transcription</keyword>
<name>A0A7J6HQI7_CANSA</name>
<dbReference type="NCBIfam" id="TIGR00657">
    <property type="entry name" value="asp_kinases"/>
    <property type="match status" value="1"/>
</dbReference>
<comment type="pathway">
    <text evidence="4 25">Amino-acid biosynthesis; L-methionine biosynthesis via de novo pathway; L-homoserine from L-aspartate: step 1/3.</text>
</comment>
<dbReference type="GO" id="GO:0009570">
    <property type="term" value="C:chloroplast stroma"/>
    <property type="evidence" value="ECO:0007669"/>
    <property type="project" value="TreeGrafter"/>
</dbReference>
<evidence type="ECO:0000256" key="1">
    <source>
        <dbReference type="ARBA" id="ARBA00004123"/>
    </source>
</evidence>
<dbReference type="EMBL" id="JAATIQ010000033">
    <property type="protein sequence ID" value="KAF4397543.1"/>
    <property type="molecule type" value="Genomic_DNA"/>
</dbReference>
<keyword evidence="30" id="KW-1185">Reference proteome</keyword>
<gene>
    <name evidence="29" type="ORF">G4B88_027283</name>
</gene>
<dbReference type="FunFam" id="4.10.280.10:FF:000066">
    <property type="entry name" value="BHLH transcription factor"/>
    <property type="match status" value="1"/>
</dbReference>
<dbReference type="InterPro" id="IPR018042">
    <property type="entry name" value="Aspartate_kinase_CS"/>
</dbReference>
<evidence type="ECO:0000259" key="28">
    <source>
        <dbReference type="PROSITE" id="PS51671"/>
    </source>
</evidence>
<accession>A0A7J6HQI7</accession>
<dbReference type="GO" id="GO:0003677">
    <property type="term" value="F:DNA binding"/>
    <property type="evidence" value="ECO:0007669"/>
    <property type="project" value="UniProtKB-KW"/>
</dbReference>
<dbReference type="UniPathway" id="UPA00050">
    <property type="reaction ID" value="UER00461"/>
</dbReference>
<evidence type="ECO:0000256" key="6">
    <source>
        <dbReference type="ARBA" id="ARBA00010122"/>
    </source>
</evidence>
<evidence type="ECO:0000256" key="25">
    <source>
        <dbReference type="RuleBase" id="RU004249"/>
    </source>
</evidence>
<dbReference type="InterPro" id="IPR036638">
    <property type="entry name" value="HLH_DNA-bd_sf"/>
</dbReference>
<dbReference type="FunFam" id="1.20.120.1320:FF:000001">
    <property type="entry name" value="Aspartokinase"/>
    <property type="match status" value="1"/>
</dbReference>
<keyword evidence="12" id="KW-0808">Transferase</keyword>
<evidence type="ECO:0000256" key="10">
    <source>
        <dbReference type="ARBA" id="ARBA00022605"/>
    </source>
</evidence>
<dbReference type="PANTHER" id="PTHR21499:SF58">
    <property type="entry name" value="ASPARTOKINASE 1, CHLOROPLASTIC"/>
    <property type="match status" value="1"/>
</dbReference>
<proteinExistence type="inferred from homology"/>
<dbReference type="PANTHER" id="PTHR21499">
    <property type="entry name" value="ASPARTATE KINASE"/>
    <property type="match status" value="1"/>
</dbReference>
<evidence type="ECO:0000256" key="13">
    <source>
        <dbReference type="ARBA" id="ARBA00022697"/>
    </source>
</evidence>
<dbReference type="Gene3D" id="3.30.70.260">
    <property type="match status" value="2"/>
</dbReference>
<organism evidence="29 30">
    <name type="scientific">Cannabis sativa</name>
    <name type="common">Hemp</name>
    <name type="synonym">Marijuana</name>
    <dbReference type="NCBI Taxonomy" id="3483"/>
    <lineage>
        <taxon>Eukaryota</taxon>
        <taxon>Viridiplantae</taxon>
        <taxon>Streptophyta</taxon>
        <taxon>Embryophyta</taxon>
        <taxon>Tracheophyta</taxon>
        <taxon>Spermatophyta</taxon>
        <taxon>Magnoliopsida</taxon>
        <taxon>eudicotyledons</taxon>
        <taxon>Gunneridae</taxon>
        <taxon>Pentapetalae</taxon>
        <taxon>rosids</taxon>
        <taxon>fabids</taxon>
        <taxon>Rosales</taxon>
        <taxon>Cannabaceae</taxon>
        <taxon>Cannabis</taxon>
    </lineage>
</organism>
<dbReference type="Gene3D" id="3.40.1160.10">
    <property type="entry name" value="Acetylglutamate kinase-like"/>
    <property type="match status" value="1"/>
</dbReference>
<dbReference type="Gene3D" id="4.10.280.10">
    <property type="entry name" value="Helix-loop-helix DNA-binding domain"/>
    <property type="match status" value="1"/>
</dbReference>
<dbReference type="GO" id="GO:0009089">
    <property type="term" value="P:lysine biosynthetic process via diaminopimelate"/>
    <property type="evidence" value="ECO:0007669"/>
    <property type="project" value="UniProtKB-UniPathway"/>
</dbReference>
<feature type="domain" description="ACT" evidence="28">
    <location>
        <begin position="1121"/>
        <end position="1199"/>
    </location>
</feature>
<keyword evidence="13" id="KW-0791">Threonine biosynthesis</keyword>
<keyword evidence="9" id="KW-0150">Chloroplast</keyword>
<feature type="region of interest" description="Disordered" evidence="26">
    <location>
        <begin position="312"/>
        <end position="372"/>
    </location>
</feature>
<evidence type="ECO:0000256" key="2">
    <source>
        <dbReference type="ARBA" id="ARBA00004229"/>
    </source>
</evidence>
<dbReference type="UniPathway" id="UPA00051">
    <property type="reaction ID" value="UER00462"/>
</dbReference>
<evidence type="ECO:0000256" key="20">
    <source>
        <dbReference type="ARBA" id="ARBA00023125"/>
    </source>
</evidence>
<dbReference type="InterPro" id="IPR002912">
    <property type="entry name" value="ACT_dom"/>
</dbReference>
<keyword evidence="18" id="KW-0809">Transit peptide</keyword>
<dbReference type="CDD" id="cd11443">
    <property type="entry name" value="bHLH_AtAMS_like"/>
    <property type="match status" value="1"/>
</dbReference>
<evidence type="ECO:0000256" key="19">
    <source>
        <dbReference type="ARBA" id="ARBA00023015"/>
    </source>
</evidence>
<dbReference type="FunFam" id="3.40.1160.10:FF:000012">
    <property type="entry name" value="Aspartokinase"/>
    <property type="match status" value="1"/>
</dbReference>
<protein>
    <recommendedName>
        <fullName evidence="7">aspartate kinase</fullName>
        <ecNumber evidence="7">2.7.2.4</ecNumber>
    </recommendedName>
</protein>
<evidence type="ECO:0000256" key="4">
    <source>
        <dbReference type="ARBA" id="ARBA00004986"/>
    </source>
</evidence>
<keyword evidence="20" id="KW-0238">DNA-binding</keyword>
<feature type="region of interest" description="Disordered" evidence="26">
    <location>
        <begin position="420"/>
        <end position="440"/>
    </location>
</feature>
<feature type="region of interest" description="Disordered" evidence="26">
    <location>
        <begin position="612"/>
        <end position="642"/>
    </location>
</feature>
<keyword evidence="15" id="KW-0547">Nucleotide-binding</keyword>
<evidence type="ECO:0000256" key="22">
    <source>
        <dbReference type="ARBA" id="ARBA00023242"/>
    </source>
</evidence>
<evidence type="ECO:0000256" key="15">
    <source>
        <dbReference type="ARBA" id="ARBA00022741"/>
    </source>
</evidence>
<evidence type="ECO:0000256" key="5">
    <source>
        <dbReference type="ARBA" id="ARBA00005139"/>
    </source>
</evidence>
<dbReference type="Proteomes" id="UP000583929">
    <property type="component" value="Unassembled WGS sequence"/>
</dbReference>
<dbReference type="CDD" id="cd04918">
    <property type="entry name" value="ACT_AK1-AT_2"/>
    <property type="match status" value="1"/>
</dbReference>
<dbReference type="InterPro" id="IPR047896">
    <property type="entry name" value="AK1_ACT_1"/>
</dbReference>
<dbReference type="GO" id="GO:0005524">
    <property type="term" value="F:ATP binding"/>
    <property type="evidence" value="ECO:0007669"/>
    <property type="project" value="UniProtKB-KW"/>
</dbReference>
<comment type="function">
    <text evidence="24">Involved in the first step of essential amino acids lysine, threonine, methionine and isoleucine synthesis via the aspartate-family pathway.</text>
</comment>
<evidence type="ECO:0000256" key="26">
    <source>
        <dbReference type="SAM" id="MobiDB-lite"/>
    </source>
</evidence>
<evidence type="ECO:0000256" key="18">
    <source>
        <dbReference type="ARBA" id="ARBA00022946"/>
    </source>
</evidence>
<evidence type="ECO:0000256" key="16">
    <source>
        <dbReference type="ARBA" id="ARBA00022777"/>
    </source>
</evidence>
<evidence type="ECO:0000313" key="29">
    <source>
        <dbReference type="EMBL" id="KAF4397543.1"/>
    </source>
</evidence>
<evidence type="ECO:0000256" key="9">
    <source>
        <dbReference type="ARBA" id="ARBA00022528"/>
    </source>
</evidence>
<comment type="caution">
    <text evidence="29">The sequence shown here is derived from an EMBL/GenBank/DDBJ whole genome shotgun (WGS) entry which is preliminary data.</text>
</comment>
<dbReference type="Pfam" id="PF22754">
    <property type="entry name" value="bHLH-TF_ACT-like_plant"/>
    <property type="match status" value="1"/>
</dbReference>
<evidence type="ECO:0000256" key="3">
    <source>
        <dbReference type="ARBA" id="ARBA00004766"/>
    </source>
</evidence>
<feature type="compositionally biased region" description="Low complexity" evidence="26">
    <location>
        <begin position="421"/>
        <end position="437"/>
    </location>
</feature>
<dbReference type="InterPro" id="IPR045865">
    <property type="entry name" value="ACT-like_dom_sf"/>
</dbReference>
<keyword evidence="19" id="KW-0805">Transcription regulation</keyword>
<evidence type="ECO:0000256" key="7">
    <source>
        <dbReference type="ARBA" id="ARBA00013059"/>
    </source>
</evidence>
<dbReference type="EC" id="2.7.2.4" evidence="7"/>
<dbReference type="CDD" id="cd04873">
    <property type="entry name" value="ACT_UUR-ACR-like"/>
    <property type="match status" value="1"/>
</dbReference>
<dbReference type="Pfam" id="PF00696">
    <property type="entry name" value="AA_kinase"/>
    <property type="match status" value="1"/>
</dbReference>
<feature type="domain" description="ACT" evidence="28">
    <location>
        <begin position="1201"/>
        <end position="1271"/>
    </location>
</feature>
<keyword evidence="10 25" id="KW-0028">Amino-acid biosynthesis</keyword>
<dbReference type="GO" id="GO:0080090">
    <property type="term" value="P:regulation of primary metabolic process"/>
    <property type="evidence" value="ECO:0007669"/>
    <property type="project" value="UniProtKB-ARBA"/>
</dbReference>
<dbReference type="GO" id="GO:0009090">
    <property type="term" value="P:homoserine biosynthetic process"/>
    <property type="evidence" value="ECO:0007669"/>
    <property type="project" value="TreeGrafter"/>
</dbReference>
<dbReference type="SUPFAM" id="SSF53633">
    <property type="entry name" value="Carbamate kinase-like"/>
    <property type="match status" value="1"/>
</dbReference>
<comment type="catalytic activity">
    <reaction evidence="23">
        <text>L-aspartate + ATP = 4-phospho-L-aspartate + ADP</text>
        <dbReference type="Rhea" id="RHEA:23776"/>
        <dbReference type="ChEBI" id="CHEBI:29991"/>
        <dbReference type="ChEBI" id="CHEBI:30616"/>
        <dbReference type="ChEBI" id="CHEBI:57535"/>
        <dbReference type="ChEBI" id="CHEBI:456216"/>
        <dbReference type="EC" id="2.7.2.4"/>
    </reaction>
</comment>
<dbReference type="InterPro" id="IPR054352">
    <property type="entry name" value="ACT_Aspartokinase"/>
</dbReference>
<keyword evidence="16" id="KW-0418">Kinase</keyword>
<evidence type="ECO:0000256" key="14">
    <source>
        <dbReference type="ARBA" id="ARBA00022737"/>
    </source>
</evidence>
<evidence type="ECO:0000256" key="8">
    <source>
        <dbReference type="ARBA" id="ARBA00022473"/>
    </source>
</evidence>
<sequence length="1271" mass="139275">MLPRSNGAVWIDGDEEDAASSWTKNNEGVVVEPNNNNKEEEMGLGANSFSSFKTMLETDWYMNNALNPTPSSHHLHGLSLPPPPPNNTTTNHHDISFCNNPVTDHNNNLLLQPIDSSASCSPSQAFNLDPSHSHNFLQAKSCFSSLLNVVNNNPFDNGFDLSCESGFLNNSVLMGFAGLNSQQNQMGGTTPELSSSSDFPGNRLLPLSDDAAALGGGFSPTGFEGFDGSAGSALFLNNRAKVLRPLEVFPPVGAQPTLFQKRAALRQNSGGADKLGNLDVSASTRFGKSLEGFEKKRKKSIDDGEIEESIDVSGLNYDSDDANEYSKLEDNTNKNGGGSNSNANSTVTGGGDQKGKKKGLPAKNLMAERRRRKKLNDRLYMLRSVVPKISKMDRASILGDAIDYLKELLQRINDLHNELESTPPGSLLPPSSSFHPLTPTPPTLPCRVKEELFPGSLPSPKNQPARVEVRLREGRAVNIHMFCARRPGLLLSTMRALDNLGLDIQQAVISCFNGFALDVFRAEVCFSSQNHIFNYCFHHFLCFGLKLLCCSTAMQRRARGTTRANQGGAFGFGWLPWHNLTLTTGAGGCMDRVGPGGTEPGRFGTPVDRGATAYGFQEPRPPFTGKNLRVKREKKETKGREGKGGGDWFFCTIFVFSNFWTSLSHLHAAVALSLSLVLSQETLHRARSSNLKAQSSAHSFFEDTRSIEIILTMEIALQYCGAKTPCSVSSRRLFQNQPSLSQRLRFASSVSSSSKGLYSSVKVKQLSCGSKILSVSCERSVVDVLEKTQLGNQSLDENEKQLSCVMKFGGSSVASAERMREVADLILSFPEERPVIAGEKAVSCGVTNVSSLEELSFIQELHHRQDNDFLICNCSGHLTVDELGIDRSIIASFLEELEQLLKGIAMMKELTLRTKDYLVSFGECMSTRIFAAYLNKIGVKARQYDAFEIGFITTDDFTNADIMEATYPALKQRLYNDWISDPAIPIVTGFLGKGWRSCAVTTLGRGGSDLTATTIGKALGLREIQVWKDVDGVLTCDPNIYPHAEPVPYLTFDEAAELAYFGAQVLHPQSMRPAREGDVPVRVKNSYNPKAPGTLITRNRDMTKAVLTSIVLKRNVTMLDIASTRMLGQFGFLAKVFSIFEDMGISVDVVATSEVSISLTLDPSKLWSRELIQQACELDHVVEELEKIAVVKLLQHRSIISLIGNVQKSSLILEKAFRVLRTNGVNVQMISQGASKVNISLIVNDDEAEQCVRALHQAFFESNCSEMSVKS</sequence>
<dbReference type="GO" id="GO:0046983">
    <property type="term" value="F:protein dimerization activity"/>
    <property type="evidence" value="ECO:0007669"/>
    <property type="project" value="InterPro"/>
</dbReference>
<feature type="compositionally biased region" description="Basic and acidic residues" evidence="26">
    <location>
        <begin position="633"/>
        <end position="642"/>
    </location>
</feature>
<evidence type="ECO:0000313" key="30">
    <source>
        <dbReference type="Proteomes" id="UP000583929"/>
    </source>
</evidence>
<keyword evidence="14" id="KW-0677">Repeat</keyword>
<keyword evidence="22" id="KW-0539">Nucleus</keyword>
<dbReference type="CDD" id="cd04933">
    <property type="entry name" value="ACT_AK1-AT_1"/>
    <property type="match status" value="1"/>
</dbReference>
<feature type="domain" description="BHLH" evidence="27">
    <location>
        <begin position="359"/>
        <end position="408"/>
    </location>
</feature>
<dbReference type="SUPFAM" id="SSF55021">
    <property type="entry name" value="ACT-like"/>
    <property type="match status" value="2"/>
</dbReference>
<dbReference type="InterPro" id="IPR011598">
    <property type="entry name" value="bHLH_dom"/>
</dbReference>
<dbReference type="SUPFAM" id="SSF47459">
    <property type="entry name" value="HLH, helix-loop-helix DNA-binding domain"/>
    <property type="match status" value="1"/>
</dbReference>
<dbReference type="PROSITE" id="PS50888">
    <property type="entry name" value="BHLH"/>
    <property type="match status" value="1"/>
</dbReference>
<dbReference type="Gene3D" id="1.20.120.1320">
    <property type="entry name" value="Aspartokinase, catalytic domain"/>
    <property type="match status" value="1"/>
</dbReference>
<evidence type="ECO:0000256" key="21">
    <source>
        <dbReference type="ARBA" id="ARBA00023163"/>
    </source>
</evidence>
<keyword evidence="17" id="KW-0067">ATP-binding</keyword>
<keyword evidence="8" id="KW-0217">Developmental protein</keyword>
<dbReference type="Pfam" id="PF22468">
    <property type="entry name" value="ACT_9"/>
    <property type="match status" value="1"/>
</dbReference>
<feature type="region of interest" description="Disordered" evidence="26">
    <location>
        <begin position="71"/>
        <end position="93"/>
    </location>
</feature>
<dbReference type="AlphaFoldDB" id="A0A7J6HQI7"/>
<comment type="pathway">
    <text evidence="5 25">Amino-acid biosynthesis; L-threonine biosynthesis; L-threonine from L-aspartate: step 1/5.</text>
</comment>
<comment type="similarity">
    <text evidence="6">Belongs to the aspartokinase family.</text>
</comment>
<dbReference type="Pfam" id="PF00010">
    <property type="entry name" value="HLH"/>
    <property type="match status" value="1"/>
</dbReference>
<evidence type="ECO:0000256" key="11">
    <source>
        <dbReference type="ARBA" id="ARBA00022640"/>
    </source>
</evidence>
<dbReference type="InterPro" id="IPR054502">
    <property type="entry name" value="bHLH-TF_ACT-like_plant"/>
</dbReference>
<dbReference type="GO" id="GO:0005829">
    <property type="term" value="C:cytosol"/>
    <property type="evidence" value="ECO:0007669"/>
    <property type="project" value="TreeGrafter"/>
</dbReference>
<dbReference type="GO" id="GO:0004072">
    <property type="term" value="F:aspartate kinase activity"/>
    <property type="evidence" value="ECO:0007669"/>
    <property type="project" value="UniProtKB-EC"/>
</dbReference>
<keyword evidence="11" id="KW-0934">Plastid</keyword>
<dbReference type="SMART" id="SM00353">
    <property type="entry name" value="HLH"/>
    <property type="match status" value="1"/>
</dbReference>
<dbReference type="InterPro" id="IPR036393">
    <property type="entry name" value="AceGlu_kinase-like_sf"/>
</dbReference>
<evidence type="ECO:0000256" key="17">
    <source>
        <dbReference type="ARBA" id="ARBA00022840"/>
    </source>
</evidence>